<dbReference type="InterPro" id="IPR051310">
    <property type="entry name" value="MCP_chemotaxis"/>
</dbReference>
<proteinExistence type="inferred from homology"/>
<keyword evidence="5" id="KW-0812">Transmembrane</keyword>
<evidence type="ECO:0000313" key="7">
    <source>
        <dbReference type="EMBL" id="QDL56625.1"/>
    </source>
</evidence>
<evidence type="ECO:0000256" key="3">
    <source>
        <dbReference type="ARBA" id="ARBA00029447"/>
    </source>
</evidence>
<organism evidence="7 8">
    <name type="scientific">Rhodoferax aquaticus</name>
    <dbReference type="NCBI Taxonomy" id="2527691"/>
    <lineage>
        <taxon>Bacteria</taxon>
        <taxon>Pseudomonadati</taxon>
        <taxon>Pseudomonadota</taxon>
        <taxon>Betaproteobacteria</taxon>
        <taxon>Burkholderiales</taxon>
        <taxon>Comamonadaceae</taxon>
        <taxon>Rhodoferax</taxon>
    </lineage>
</organism>
<dbReference type="AlphaFoldDB" id="A0A515EVB8"/>
<comment type="similarity">
    <text evidence="3">Belongs to the methyl-accepting chemotaxis (MCP) protein family.</text>
</comment>
<dbReference type="Proteomes" id="UP000317365">
    <property type="component" value="Chromosome"/>
</dbReference>
<dbReference type="InterPro" id="IPR004090">
    <property type="entry name" value="Chemotax_Me-accpt_rcpt"/>
</dbReference>
<dbReference type="InterPro" id="IPR004089">
    <property type="entry name" value="MCPsignal_dom"/>
</dbReference>
<dbReference type="GO" id="GO:0007165">
    <property type="term" value="P:signal transduction"/>
    <property type="evidence" value="ECO:0007669"/>
    <property type="project" value="UniProtKB-KW"/>
</dbReference>
<name>A0A515EVB8_9BURK</name>
<reference evidence="8" key="1">
    <citation type="submission" date="2019-02" db="EMBL/GenBank/DDBJ databases">
        <title>Complete genome sequence of Rhodoferax sp. Gr-4.</title>
        <authorList>
            <person name="Jin L."/>
        </authorList>
    </citation>
    <scope>NUCLEOTIDE SEQUENCE [LARGE SCALE GENOMIC DNA]</scope>
    <source>
        <strain evidence="8">Gr-4</strain>
    </source>
</reference>
<evidence type="ECO:0000313" key="8">
    <source>
        <dbReference type="Proteomes" id="UP000317365"/>
    </source>
</evidence>
<protein>
    <submittedName>
        <fullName evidence="7">Methyl-accepting chemotaxis protein</fullName>
    </submittedName>
</protein>
<dbReference type="PRINTS" id="PR00260">
    <property type="entry name" value="CHEMTRNSDUCR"/>
</dbReference>
<keyword evidence="8" id="KW-1185">Reference proteome</keyword>
<dbReference type="KEGG" id="rhg:EXZ61_01770"/>
<feature type="domain" description="Methyl-accepting transducer" evidence="6">
    <location>
        <begin position="276"/>
        <end position="505"/>
    </location>
</feature>
<dbReference type="SUPFAM" id="SSF58104">
    <property type="entry name" value="Methyl-accepting chemotaxis protein (MCP) signaling domain"/>
    <property type="match status" value="1"/>
</dbReference>
<dbReference type="PROSITE" id="PS50111">
    <property type="entry name" value="CHEMOTAXIS_TRANSDUC_2"/>
    <property type="match status" value="1"/>
</dbReference>
<reference evidence="8" key="2">
    <citation type="journal article" date="2020" name="Int. J. Syst. Evol. Microbiol.">
        <title>Genomic insights into a novel species Rhodoferax aquaticus sp. nov., isolated from freshwater.</title>
        <authorList>
            <person name="Li T."/>
            <person name="Zhuo Y."/>
            <person name="Jin C.Z."/>
            <person name="Wu X."/>
            <person name="Ko S.R."/>
            <person name="Jin F.J."/>
            <person name="Ahn C.Y."/>
            <person name="Oh H.M."/>
            <person name="Lee H.G."/>
            <person name="Jin L."/>
        </authorList>
    </citation>
    <scope>NUCLEOTIDE SEQUENCE [LARGE SCALE GENOMIC DNA]</scope>
    <source>
        <strain evidence="8">Gr-4</strain>
    </source>
</reference>
<keyword evidence="5" id="KW-0472">Membrane</keyword>
<evidence type="ECO:0000259" key="6">
    <source>
        <dbReference type="PROSITE" id="PS50111"/>
    </source>
</evidence>
<comment type="subcellular location">
    <subcellularLocation>
        <location evidence="1">Membrane</location>
    </subcellularLocation>
</comment>
<dbReference type="GO" id="GO:0005886">
    <property type="term" value="C:plasma membrane"/>
    <property type="evidence" value="ECO:0007669"/>
    <property type="project" value="TreeGrafter"/>
</dbReference>
<sequence>MAEGMSVKSSLRLAFASVLAGAFIVGAFSIVQMGRLNASTQTIYEREYTAGQATEQIRSFLLRASRAQTQLLTATTAGERDSLGKDVEAGLAQITQRMESIQKLDLGAESQTTEKQLTDALAVWAKRMKDYVQLVKEQPLDLMQMSPDVPSADARLLNDTRKLEKIVDTLVQQQGESAQATIASAAQIYRTSLAWVIGITLALIALSLLISEWVTLRLTRQLGGEPAYAKSIASAIAHGDLRMQIKLAKNDETSLLFSLHEMQSQLADTMGEIASRSNMVANASREISMGNLDLSQRTELQATSLEKTNASAAQVTAIAKRNAESAAHAAQLSAQATQAAMHGGEVLAQVVMTMDQIRKSTDAIHSNIGAIQSIAFQTNILALNAAVEAAHAGDQGRGFAVVAAEVRLLAQRSATAAKEISALIEDSAAHVKDGAALAGTAGATIAEMAQTVQQVSNVMGDVSGASREQSVGIEEINQAISDLDQSTQQNAALVEQAAAAAQSLDEQAQALDGLVGRFDLHPS</sequence>
<evidence type="ECO:0000256" key="4">
    <source>
        <dbReference type="PROSITE-ProRule" id="PRU00284"/>
    </source>
</evidence>
<evidence type="ECO:0000256" key="1">
    <source>
        <dbReference type="ARBA" id="ARBA00004370"/>
    </source>
</evidence>
<dbReference type="SMART" id="SM00283">
    <property type="entry name" value="MA"/>
    <property type="match status" value="1"/>
</dbReference>
<dbReference type="FunFam" id="1.10.287.950:FF:000001">
    <property type="entry name" value="Methyl-accepting chemotaxis sensory transducer"/>
    <property type="match status" value="1"/>
</dbReference>
<dbReference type="GO" id="GO:0004888">
    <property type="term" value="F:transmembrane signaling receptor activity"/>
    <property type="evidence" value="ECO:0007669"/>
    <property type="project" value="InterPro"/>
</dbReference>
<keyword evidence="5" id="KW-1133">Transmembrane helix</keyword>
<dbReference type="EMBL" id="CP036282">
    <property type="protein sequence ID" value="QDL56625.1"/>
    <property type="molecule type" value="Genomic_DNA"/>
</dbReference>
<dbReference type="PANTHER" id="PTHR43531">
    <property type="entry name" value="PROTEIN ICFG"/>
    <property type="match status" value="1"/>
</dbReference>
<gene>
    <name evidence="7" type="ORF">EXZ61_01770</name>
</gene>
<dbReference type="PANTHER" id="PTHR43531:SF14">
    <property type="entry name" value="METHYL-ACCEPTING CHEMOTAXIS PROTEIN I-RELATED"/>
    <property type="match status" value="1"/>
</dbReference>
<evidence type="ECO:0000256" key="5">
    <source>
        <dbReference type="SAM" id="Phobius"/>
    </source>
</evidence>
<dbReference type="InterPro" id="IPR024478">
    <property type="entry name" value="HlyB_4HB_MCP"/>
</dbReference>
<dbReference type="Gene3D" id="1.10.287.950">
    <property type="entry name" value="Methyl-accepting chemotaxis protein"/>
    <property type="match status" value="1"/>
</dbReference>
<keyword evidence="2" id="KW-0488">Methylation</keyword>
<feature type="transmembrane region" description="Helical" evidence="5">
    <location>
        <begin position="192"/>
        <end position="210"/>
    </location>
</feature>
<keyword evidence="4" id="KW-0807">Transducer</keyword>
<dbReference type="GO" id="GO:0006935">
    <property type="term" value="P:chemotaxis"/>
    <property type="evidence" value="ECO:0007669"/>
    <property type="project" value="InterPro"/>
</dbReference>
<accession>A0A515EVB8</accession>
<evidence type="ECO:0000256" key="2">
    <source>
        <dbReference type="ARBA" id="ARBA00022481"/>
    </source>
</evidence>
<dbReference type="Pfam" id="PF12729">
    <property type="entry name" value="4HB_MCP_1"/>
    <property type="match status" value="1"/>
</dbReference>
<dbReference type="Pfam" id="PF00015">
    <property type="entry name" value="MCPsignal"/>
    <property type="match status" value="1"/>
</dbReference>